<dbReference type="AlphaFoldDB" id="A0A0H5RUA6"/>
<name>A0A0H5RUA6_9EUKA</name>
<organism evidence="1">
    <name type="scientific">Spongospora subterranea</name>
    <dbReference type="NCBI Taxonomy" id="70186"/>
    <lineage>
        <taxon>Eukaryota</taxon>
        <taxon>Sar</taxon>
        <taxon>Rhizaria</taxon>
        <taxon>Endomyxa</taxon>
        <taxon>Phytomyxea</taxon>
        <taxon>Plasmodiophorida</taxon>
        <taxon>Plasmodiophoridae</taxon>
        <taxon>Spongospora</taxon>
    </lineage>
</organism>
<proteinExistence type="predicted"/>
<dbReference type="EMBL" id="HACM01011862">
    <property type="protein sequence ID" value="CRZ12304.1"/>
    <property type="molecule type" value="Transcribed_RNA"/>
</dbReference>
<protein>
    <submittedName>
        <fullName evidence="1">Uncharacterized protein</fullName>
    </submittedName>
</protein>
<evidence type="ECO:0000313" key="1">
    <source>
        <dbReference type="EMBL" id="CRZ12304.1"/>
    </source>
</evidence>
<reference evidence="1" key="1">
    <citation type="submission" date="2015-04" db="EMBL/GenBank/DDBJ databases">
        <title>The genome sequence of the plant pathogenic Rhizarian Plasmodiophora brassicae reveals insights in its biotrophic life cycle and the origin of chitin synthesis.</title>
        <authorList>
            <person name="Schwelm A."/>
            <person name="Fogelqvist J."/>
            <person name="Knaust A."/>
            <person name="Julke S."/>
            <person name="Lilja T."/>
            <person name="Dhandapani V."/>
            <person name="Bonilla-Rosso G."/>
            <person name="Karlsson M."/>
            <person name="Shevchenko A."/>
            <person name="Choi S.R."/>
            <person name="Kim H.G."/>
            <person name="Park J.Y."/>
            <person name="Lim Y.P."/>
            <person name="Ludwig-Muller J."/>
            <person name="Dixelius C."/>
        </authorList>
    </citation>
    <scope>NUCLEOTIDE SEQUENCE</scope>
    <source>
        <tissue evidence="1">Potato root galls</tissue>
    </source>
</reference>
<accession>A0A0H5RUA6</accession>
<sequence>MVMNDAMVTVMSDDDDEWSLPVWPIPRSADRIVMMEMALRDQGVVRGCRPGPDPECPWLSRAAAIPAPTRVLSQSPISHSTIVVVSANPSRRRPHNSDYGGLLMELLMGSDHGARRPQNTDRLIEPVQQRLAIRRLS</sequence>